<proteinExistence type="predicted"/>
<protein>
    <submittedName>
        <fullName evidence="1">Uncharacterized protein</fullName>
    </submittedName>
</protein>
<evidence type="ECO:0000313" key="2">
    <source>
        <dbReference type="Proteomes" id="UP001642484"/>
    </source>
</evidence>
<organism evidence="1 2">
    <name type="scientific">Durusdinium trenchii</name>
    <dbReference type="NCBI Taxonomy" id="1381693"/>
    <lineage>
        <taxon>Eukaryota</taxon>
        <taxon>Sar</taxon>
        <taxon>Alveolata</taxon>
        <taxon>Dinophyceae</taxon>
        <taxon>Suessiales</taxon>
        <taxon>Symbiodiniaceae</taxon>
        <taxon>Durusdinium</taxon>
    </lineage>
</organism>
<keyword evidence="2" id="KW-1185">Reference proteome</keyword>
<dbReference type="Proteomes" id="UP001642484">
    <property type="component" value="Unassembled WGS sequence"/>
</dbReference>
<reference evidence="1 2" key="1">
    <citation type="submission" date="2024-02" db="EMBL/GenBank/DDBJ databases">
        <authorList>
            <person name="Chen Y."/>
            <person name="Shah S."/>
            <person name="Dougan E. K."/>
            <person name="Thang M."/>
            <person name="Chan C."/>
        </authorList>
    </citation>
    <scope>NUCLEOTIDE SEQUENCE [LARGE SCALE GENOMIC DNA]</scope>
</reference>
<sequence length="107" mass="12216">MSIVLWHLHFWDRLHHNVVYMSTTRSGRPVESRLKNSKEWTKHSSIRRAAAALDISTASISACINQHQASACGYEFRLATPDILSGEEWRCLDLPALLQEKATRKGR</sequence>
<comment type="caution">
    <text evidence="1">The sequence shown here is derived from an EMBL/GenBank/DDBJ whole genome shotgun (WGS) entry which is preliminary data.</text>
</comment>
<dbReference type="InterPro" id="IPR036388">
    <property type="entry name" value="WH-like_DNA-bd_sf"/>
</dbReference>
<name>A0ABP0NVP6_9DINO</name>
<gene>
    <name evidence="1" type="ORF">CCMP2556_LOCUS32699</name>
</gene>
<evidence type="ECO:0000313" key="1">
    <source>
        <dbReference type="EMBL" id="CAK9066564.1"/>
    </source>
</evidence>
<dbReference type="EMBL" id="CAXAMN010022123">
    <property type="protein sequence ID" value="CAK9066564.1"/>
    <property type="molecule type" value="Genomic_DNA"/>
</dbReference>
<dbReference type="SUPFAM" id="SSF64496">
    <property type="entry name" value="DNA-binding domain of intron-encoded endonucleases"/>
    <property type="match status" value="1"/>
</dbReference>
<dbReference type="Gene3D" id="1.10.10.10">
    <property type="entry name" value="Winged helix-like DNA-binding domain superfamily/Winged helix DNA-binding domain"/>
    <property type="match status" value="1"/>
</dbReference>
<accession>A0ABP0NVP6</accession>